<dbReference type="GO" id="GO:0016874">
    <property type="term" value="F:ligase activity"/>
    <property type="evidence" value="ECO:0007669"/>
    <property type="project" value="UniProtKB-KW"/>
</dbReference>
<evidence type="ECO:0000259" key="9">
    <source>
        <dbReference type="Pfam" id="PF23659"/>
    </source>
</evidence>
<dbReference type="InterPro" id="IPR018611">
    <property type="entry name" value="Ufl1"/>
</dbReference>
<dbReference type="CTD" id="23376"/>
<dbReference type="Proteomes" id="UP000694867">
    <property type="component" value="Unplaced"/>
</dbReference>
<dbReference type="InterPro" id="IPR056580">
    <property type="entry name" value="Ufl1_dom"/>
</dbReference>
<feature type="domain" description="E3 UFM1-protein ligase 1-like N-terminal" evidence="8">
    <location>
        <begin position="7"/>
        <end position="280"/>
    </location>
</feature>
<evidence type="ECO:0000313" key="11">
    <source>
        <dbReference type="Proteomes" id="UP000694867"/>
    </source>
</evidence>
<evidence type="ECO:0000313" key="12">
    <source>
        <dbReference type="RefSeq" id="XP_003740408.1"/>
    </source>
</evidence>
<dbReference type="GO" id="GO:1990592">
    <property type="term" value="P:protein K69-linked ufmylation"/>
    <property type="evidence" value="ECO:0007669"/>
    <property type="project" value="TreeGrafter"/>
</dbReference>
<feature type="region of interest" description="Disordered" evidence="7">
    <location>
        <begin position="393"/>
        <end position="477"/>
    </location>
</feature>
<dbReference type="Pfam" id="PF25870">
    <property type="entry name" value="WHD_UFL1_5th"/>
    <property type="match status" value="1"/>
</dbReference>
<keyword evidence="4" id="KW-0808">Transferase</keyword>
<dbReference type="InterPro" id="IPR056761">
    <property type="entry name" value="Ufl1-like_C"/>
</dbReference>
<dbReference type="KEGG" id="goe:100905176"/>
<dbReference type="GeneID" id="100905176"/>
<dbReference type="GO" id="GO:0034976">
    <property type="term" value="P:response to endoplasmic reticulum stress"/>
    <property type="evidence" value="ECO:0007669"/>
    <property type="project" value="TreeGrafter"/>
</dbReference>
<keyword evidence="12" id="KW-0436">Ligase</keyword>
<dbReference type="Pfam" id="PF23659">
    <property type="entry name" value="UFL1"/>
    <property type="match status" value="1"/>
</dbReference>
<sequence>MASSWEEVKLLAADFQRAQLTSSIQRLSDRNCIEIVKKLISLKLIDVVFTTSGKEYITPQHLQKEINDELIVAGGRIDLSTLATTLQVDISHIEKAVPDVLRSDKGTKLVLDQLITESYMDQLAEEVNEKLQQKGELSIAEIIEAYDMPTDSLRSSLLSRMGSIVKGQTDDKEVIFTEAFVTMHRYRIRGILTAVTRPVQMSTLIKNYALPQRVVFNIVEQLISQKKLLGSLSGQRERAIYSPEIYSRAQRDWVNDCFKQNGFLEYDALRRLGIVDPETYAKTILQGTKVLFLSSACVGERLLDQIEASVEEAHLTGSWVDVVTMLPSQLTSSDVQQVVSTVIGNHKSVKDSMHIIADSIVASNALIESCLRTFEPLMVTKGEKDLQSGVARAIFTEKEPCPDEGKRGRHGDDEDVETSKKDERRKKAASGKSGGGTQGRETKTKATKKKYGKKRANDSDSDEDETPRGKHTAQVSSNKKELVFMSRQEIVKHLVSLELLQDCPDELASGIGDFIERQLAAKYRQVVRSMFMSSMNASATSRRKTHSELQEKITVALGSISLYANGLDVFDGELKSQLSRYLLRSLCTDLVNSIVIYLASEQGTECESESLSTDARLKLINKLNSTPKEVLLKIHQNLNGGTIDDFLATMETVCGAGVLDMMIRSDRKRDRQTMTSHKMSLLQQLETSSDPALTLHIAVSILVQIQLQRMVHFSGKFVPQMIAFLRGKIEKEVFEKLVEFQNMVMKSMSTEDPEEKSRLNESLAGDLKTLKELVGNYKRLSESK</sequence>
<evidence type="ECO:0000256" key="1">
    <source>
        <dbReference type="ARBA" id="ARBA00003950"/>
    </source>
</evidence>
<dbReference type="Pfam" id="PF25041">
    <property type="entry name" value="UFL1_C"/>
    <property type="match status" value="1"/>
</dbReference>
<dbReference type="GO" id="GO:0061666">
    <property type="term" value="F:UFM1 ligase activity"/>
    <property type="evidence" value="ECO:0007669"/>
    <property type="project" value="InterPro"/>
</dbReference>
<organism evidence="11 12">
    <name type="scientific">Galendromus occidentalis</name>
    <name type="common">western predatory mite</name>
    <dbReference type="NCBI Taxonomy" id="34638"/>
    <lineage>
        <taxon>Eukaryota</taxon>
        <taxon>Metazoa</taxon>
        <taxon>Ecdysozoa</taxon>
        <taxon>Arthropoda</taxon>
        <taxon>Chelicerata</taxon>
        <taxon>Arachnida</taxon>
        <taxon>Acari</taxon>
        <taxon>Parasitiformes</taxon>
        <taxon>Mesostigmata</taxon>
        <taxon>Gamasina</taxon>
        <taxon>Phytoseioidea</taxon>
        <taxon>Phytoseiidae</taxon>
        <taxon>Typhlodrominae</taxon>
        <taxon>Galendromus</taxon>
    </lineage>
</organism>
<dbReference type="Pfam" id="PF09743">
    <property type="entry name" value="E3_UFM1_ligase"/>
    <property type="match status" value="1"/>
</dbReference>
<evidence type="ECO:0000256" key="3">
    <source>
        <dbReference type="ARBA" id="ARBA00014160"/>
    </source>
</evidence>
<dbReference type="PANTHER" id="PTHR31057:SF0">
    <property type="entry name" value="E3 UFM1-PROTEIN LIGASE 1"/>
    <property type="match status" value="1"/>
</dbReference>
<comment type="function">
    <text evidence="1">E3 UFM1-protein ligase that mediates ufmylation of target proteins.</text>
</comment>
<proteinExistence type="inferred from homology"/>
<keyword evidence="5" id="KW-0833">Ubl conjugation pathway</keyword>
<dbReference type="GO" id="GO:0032434">
    <property type="term" value="P:regulation of proteasomal ubiquitin-dependent protein catabolic process"/>
    <property type="evidence" value="ECO:0007669"/>
    <property type="project" value="TreeGrafter"/>
</dbReference>
<evidence type="ECO:0000259" key="8">
    <source>
        <dbReference type="Pfam" id="PF09743"/>
    </source>
</evidence>
<evidence type="ECO:0000259" key="10">
    <source>
        <dbReference type="Pfam" id="PF25041"/>
    </source>
</evidence>
<name>A0AAJ6QN70_9ACAR</name>
<accession>A0AAJ6QN70</accession>
<dbReference type="RefSeq" id="XP_003740408.1">
    <property type="nucleotide sequence ID" value="XM_003740360.2"/>
</dbReference>
<dbReference type="PANTHER" id="PTHR31057">
    <property type="entry name" value="E3 UFM1-PROTEIN LIGASE 1"/>
    <property type="match status" value="1"/>
</dbReference>
<feature type="domain" description="E3 UFM1-protein ligase-like C-terminal" evidence="10">
    <location>
        <begin position="670"/>
        <end position="774"/>
    </location>
</feature>
<evidence type="ECO:0000256" key="6">
    <source>
        <dbReference type="ARBA" id="ARBA00030452"/>
    </source>
</evidence>
<evidence type="ECO:0000256" key="4">
    <source>
        <dbReference type="ARBA" id="ARBA00022679"/>
    </source>
</evidence>
<protein>
    <recommendedName>
        <fullName evidence="3">E3 UFM1-protein ligase 1 homolog</fullName>
    </recommendedName>
    <alternativeName>
        <fullName evidence="6">E3 UFM1-protein transferase 1 homolog</fullName>
    </alternativeName>
</protein>
<evidence type="ECO:0000256" key="7">
    <source>
        <dbReference type="SAM" id="MobiDB-lite"/>
    </source>
</evidence>
<dbReference type="GO" id="GO:0005789">
    <property type="term" value="C:endoplasmic reticulum membrane"/>
    <property type="evidence" value="ECO:0007669"/>
    <property type="project" value="TreeGrafter"/>
</dbReference>
<keyword evidence="11" id="KW-1185">Reference proteome</keyword>
<gene>
    <name evidence="12" type="primary">LOC100905176</name>
</gene>
<feature type="domain" description="E3 UFM1-protein ligase 1-like" evidence="9">
    <location>
        <begin position="546"/>
        <end position="664"/>
    </location>
</feature>
<feature type="compositionally biased region" description="Basic and acidic residues" evidence="7">
    <location>
        <begin position="395"/>
        <end position="422"/>
    </location>
</feature>
<evidence type="ECO:0000256" key="2">
    <source>
        <dbReference type="ARBA" id="ARBA00010789"/>
    </source>
</evidence>
<comment type="similarity">
    <text evidence="2">Belongs to the UFL1 family.</text>
</comment>
<dbReference type="AlphaFoldDB" id="A0AAJ6QN70"/>
<feature type="compositionally biased region" description="Basic residues" evidence="7">
    <location>
        <begin position="445"/>
        <end position="454"/>
    </location>
</feature>
<reference evidence="12" key="1">
    <citation type="submission" date="2025-08" db="UniProtKB">
        <authorList>
            <consortium name="RefSeq"/>
        </authorList>
    </citation>
    <scope>IDENTIFICATION</scope>
</reference>
<dbReference type="InterPro" id="IPR056579">
    <property type="entry name" value="Ufl1_N"/>
</dbReference>
<evidence type="ECO:0000256" key="5">
    <source>
        <dbReference type="ARBA" id="ARBA00022786"/>
    </source>
</evidence>